<gene>
    <name evidence="2" type="ORF">N7509_000601</name>
</gene>
<keyword evidence="3" id="KW-1185">Reference proteome</keyword>
<proteinExistence type="predicted"/>
<dbReference type="OrthoDB" id="4439444at2759"/>
<comment type="caution">
    <text evidence="2">The sequence shown here is derived from an EMBL/GenBank/DDBJ whole genome shotgun (WGS) entry which is preliminary data.</text>
</comment>
<dbReference type="GeneID" id="81364218"/>
<organism evidence="2 3">
    <name type="scientific">Penicillium cosmopolitanum</name>
    <dbReference type="NCBI Taxonomy" id="1131564"/>
    <lineage>
        <taxon>Eukaryota</taxon>
        <taxon>Fungi</taxon>
        <taxon>Dikarya</taxon>
        <taxon>Ascomycota</taxon>
        <taxon>Pezizomycotina</taxon>
        <taxon>Eurotiomycetes</taxon>
        <taxon>Eurotiomycetidae</taxon>
        <taxon>Eurotiales</taxon>
        <taxon>Aspergillaceae</taxon>
        <taxon>Penicillium</taxon>
    </lineage>
</organism>
<dbReference type="RefSeq" id="XP_056493820.1">
    <property type="nucleotide sequence ID" value="XM_056625238.1"/>
</dbReference>
<sequence>MASQGSSNPGRGPQQGSQQSSSSGGGIQDAAFYSAMLDNLLEIIRHAEHPSFSRVIAAIRAGASHDQISQLLEEVLQRSPRFLSRG</sequence>
<name>A0A9X0BED3_9EURO</name>
<evidence type="ECO:0000313" key="3">
    <source>
        <dbReference type="Proteomes" id="UP001147747"/>
    </source>
</evidence>
<dbReference type="EMBL" id="JAPZBU010000003">
    <property type="protein sequence ID" value="KAJ5413974.1"/>
    <property type="molecule type" value="Genomic_DNA"/>
</dbReference>
<feature type="compositionally biased region" description="Low complexity" evidence="1">
    <location>
        <begin position="1"/>
        <end position="22"/>
    </location>
</feature>
<evidence type="ECO:0000313" key="2">
    <source>
        <dbReference type="EMBL" id="KAJ5413974.1"/>
    </source>
</evidence>
<dbReference type="AlphaFoldDB" id="A0A9X0BED3"/>
<feature type="region of interest" description="Disordered" evidence="1">
    <location>
        <begin position="1"/>
        <end position="27"/>
    </location>
</feature>
<dbReference type="Proteomes" id="UP001147747">
    <property type="component" value="Unassembled WGS sequence"/>
</dbReference>
<reference evidence="2" key="1">
    <citation type="submission" date="2022-12" db="EMBL/GenBank/DDBJ databases">
        <authorList>
            <person name="Petersen C."/>
        </authorList>
    </citation>
    <scope>NUCLEOTIDE SEQUENCE</scope>
    <source>
        <strain evidence="2">IBT 29677</strain>
    </source>
</reference>
<evidence type="ECO:0000256" key="1">
    <source>
        <dbReference type="SAM" id="MobiDB-lite"/>
    </source>
</evidence>
<reference evidence="2" key="2">
    <citation type="journal article" date="2023" name="IMA Fungus">
        <title>Comparative genomic study of the Penicillium genus elucidates a diverse pangenome and 15 lateral gene transfer events.</title>
        <authorList>
            <person name="Petersen C."/>
            <person name="Sorensen T."/>
            <person name="Nielsen M.R."/>
            <person name="Sondergaard T.E."/>
            <person name="Sorensen J.L."/>
            <person name="Fitzpatrick D.A."/>
            <person name="Frisvad J.C."/>
            <person name="Nielsen K.L."/>
        </authorList>
    </citation>
    <scope>NUCLEOTIDE SEQUENCE</scope>
    <source>
        <strain evidence="2">IBT 29677</strain>
    </source>
</reference>
<protein>
    <submittedName>
        <fullName evidence="2">Uncharacterized protein</fullName>
    </submittedName>
</protein>
<accession>A0A9X0BED3</accession>